<dbReference type="Pfam" id="PF02518">
    <property type="entry name" value="HATPase_c"/>
    <property type="match status" value="1"/>
</dbReference>
<dbReference type="InterPro" id="IPR003594">
    <property type="entry name" value="HATPase_dom"/>
</dbReference>
<evidence type="ECO:0000259" key="17">
    <source>
        <dbReference type="PROSITE" id="PS50885"/>
    </source>
</evidence>
<evidence type="ECO:0000259" key="15">
    <source>
        <dbReference type="PROSITE" id="PS50112"/>
    </source>
</evidence>
<dbReference type="InterPro" id="IPR035965">
    <property type="entry name" value="PAS-like_dom_sf"/>
</dbReference>
<evidence type="ECO:0000313" key="18">
    <source>
        <dbReference type="EMBL" id="HHS51835.1"/>
    </source>
</evidence>
<keyword evidence="5" id="KW-0808">Transferase</keyword>
<feature type="coiled-coil region" evidence="11">
    <location>
        <begin position="210"/>
        <end position="265"/>
    </location>
</feature>
<dbReference type="SUPFAM" id="SSF55785">
    <property type="entry name" value="PYP-like sensor domain (PAS domain)"/>
    <property type="match status" value="1"/>
</dbReference>
<dbReference type="CDD" id="cd06225">
    <property type="entry name" value="HAMP"/>
    <property type="match status" value="1"/>
</dbReference>
<dbReference type="Pfam" id="PF00072">
    <property type="entry name" value="Response_reg"/>
    <property type="match status" value="1"/>
</dbReference>
<dbReference type="GO" id="GO:0006355">
    <property type="term" value="P:regulation of DNA-templated transcription"/>
    <property type="evidence" value="ECO:0007669"/>
    <property type="project" value="InterPro"/>
</dbReference>
<dbReference type="Gene3D" id="1.10.287.130">
    <property type="match status" value="1"/>
</dbReference>
<evidence type="ECO:0000259" key="13">
    <source>
        <dbReference type="PROSITE" id="PS50109"/>
    </source>
</evidence>
<dbReference type="Gene3D" id="3.40.50.2300">
    <property type="match status" value="1"/>
</dbReference>
<evidence type="ECO:0000256" key="6">
    <source>
        <dbReference type="ARBA" id="ARBA00022741"/>
    </source>
</evidence>
<dbReference type="EMBL" id="DTLI01000076">
    <property type="protein sequence ID" value="HHS51835.1"/>
    <property type="molecule type" value="Genomic_DNA"/>
</dbReference>
<dbReference type="Gene3D" id="6.10.340.10">
    <property type="match status" value="1"/>
</dbReference>
<dbReference type="InterPro" id="IPR036097">
    <property type="entry name" value="HisK_dim/P_sf"/>
</dbReference>
<evidence type="ECO:0000256" key="12">
    <source>
        <dbReference type="SAM" id="Phobius"/>
    </source>
</evidence>
<keyword evidence="11" id="KW-0175">Coiled coil</keyword>
<dbReference type="InterPro" id="IPR003660">
    <property type="entry name" value="HAMP_dom"/>
</dbReference>
<dbReference type="SMART" id="SM00304">
    <property type="entry name" value="HAMP"/>
    <property type="match status" value="1"/>
</dbReference>
<comment type="caution">
    <text evidence="18">The sequence shown here is derived from an EMBL/GenBank/DDBJ whole genome shotgun (WGS) entry which is preliminary data.</text>
</comment>
<dbReference type="PROSITE" id="PS50110">
    <property type="entry name" value="RESPONSE_REGULATORY"/>
    <property type="match status" value="1"/>
</dbReference>
<dbReference type="PANTHER" id="PTHR43065:SF42">
    <property type="entry name" value="TWO-COMPONENT SENSOR PPRA"/>
    <property type="match status" value="1"/>
</dbReference>
<reference evidence="18" key="1">
    <citation type="journal article" date="2020" name="mSystems">
        <title>Genome- and Community-Level Interaction Insights into Carbon Utilization and Element Cycling Functions of Hydrothermarchaeota in Hydrothermal Sediment.</title>
        <authorList>
            <person name="Zhou Z."/>
            <person name="Liu Y."/>
            <person name="Xu W."/>
            <person name="Pan J."/>
            <person name="Luo Z.H."/>
            <person name="Li M."/>
        </authorList>
    </citation>
    <scope>NUCLEOTIDE SEQUENCE [LARGE SCALE GENOMIC DNA]</scope>
    <source>
        <strain evidence="18">SpSt-876</strain>
    </source>
</reference>
<feature type="domain" description="Response regulatory" evidence="14">
    <location>
        <begin position="675"/>
        <end position="795"/>
    </location>
</feature>
<dbReference type="PROSITE" id="PS50113">
    <property type="entry name" value="PAC"/>
    <property type="match status" value="1"/>
</dbReference>
<comment type="subcellular location">
    <subcellularLocation>
        <location evidence="2">Membrane</location>
    </subcellularLocation>
</comment>
<evidence type="ECO:0000256" key="9">
    <source>
        <dbReference type="ARBA" id="ARBA00023012"/>
    </source>
</evidence>
<dbReference type="InterPro" id="IPR000014">
    <property type="entry name" value="PAS"/>
</dbReference>
<dbReference type="SUPFAM" id="SSF47384">
    <property type="entry name" value="Homodimeric domain of signal transducing histidine kinase"/>
    <property type="match status" value="1"/>
</dbReference>
<dbReference type="InterPro" id="IPR003661">
    <property type="entry name" value="HisK_dim/P_dom"/>
</dbReference>
<dbReference type="InterPro" id="IPR011006">
    <property type="entry name" value="CheY-like_superfamily"/>
</dbReference>
<evidence type="ECO:0000256" key="7">
    <source>
        <dbReference type="ARBA" id="ARBA00022777"/>
    </source>
</evidence>
<protein>
    <recommendedName>
        <fullName evidence="3">histidine kinase</fullName>
        <ecNumber evidence="3">2.7.13.3</ecNumber>
    </recommendedName>
</protein>
<dbReference type="EC" id="2.7.13.3" evidence="3"/>
<feature type="modified residue" description="4-aspartylphosphate" evidence="10">
    <location>
        <position position="729"/>
    </location>
</feature>
<keyword evidence="12" id="KW-0812">Transmembrane</keyword>
<evidence type="ECO:0000256" key="2">
    <source>
        <dbReference type="ARBA" id="ARBA00004370"/>
    </source>
</evidence>
<evidence type="ECO:0000256" key="8">
    <source>
        <dbReference type="ARBA" id="ARBA00022840"/>
    </source>
</evidence>
<comment type="catalytic activity">
    <reaction evidence="1">
        <text>ATP + protein L-histidine = ADP + protein N-phospho-L-histidine.</text>
        <dbReference type="EC" id="2.7.13.3"/>
    </reaction>
</comment>
<feature type="domain" description="PAS" evidence="15">
    <location>
        <begin position="262"/>
        <end position="329"/>
    </location>
</feature>
<dbReference type="InterPro" id="IPR036890">
    <property type="entry name" value="HATPase_C_sf"/>
</dbReference>
<dbReference type="SMART" id="SM00388">
    <property type="entry name" value="HisKA"/>
    <property type="match status" value="1"/>
</dbReference>
<dbReference type="GO" id="GO:0016020">
    <property type="term" value="C:membrane"/>
    <property type="evidence" value="ECO:0007669"/>
    <property type="project" value="UniProtKB-SubCell"/>
</dbReference>
<gene>
    <name evidence="18" type="ORF">ENW73_03065</name>
</gene>
<keyword evidence="9" id="KW-0902">Two-component regulatory system</keyword>
<evidence type="ECO:0000256" key="5">
    <source>
        <dbReference type="ARBA" id="ARBA00022679"/>
    </source>
</evidence>
<feature type="domain" description="HAMP" evidence="17">
    <location>
        <begin position="173"/>
        <end position="225"/>
    </location>
</feature>
<dbReference type="GO" id="GO:0000155">
    <property type="term" value="F:phosphorelay sensor kinase activity"/>
    <property type="evidence" value="ECO:0007669"/>
    <property type="project" value="InterPro"/>
</dbReference>
<dbReference type="PRINTS" id="PR00344">
    <property type="entry name" value="BCTRLSENSOR"/>
</dbReference>
<dbReference type="NCBIfam" id="TIGR00229">
    <property type="entry name" value="sensory_box"/>
    <property type="match status" value="1"/>
</dbReference>
<dbReference type="CDD" id="cd00082">
    <property type="entry name" value="HisKA"/>
    <property type="match status" value="1"/>
</dbReference>
<dbReference type="Gene3D" id="3.30.565.10">
    <property type="entry name" value="Histidine kinase-like ATPase, C-terminal domain"/>
    <property type="match status" value="1"/>
</dbReference>
<feature type="transmembrane region" description="Helical" evidence="12">
    <location>
        <begin position="154"/>
        <end position="175"/>
    </location>
</feature>
<evidence type="ECO:0000256" key="1">
    <source>
        <dbReference type="ARBA" id="ARBA00000085"/>
    </source>
</evidence>
<dbReference type="SMART" id="SM00448">
    <property type="entry name" value="REC"/>
    <property type="match status" value="1"/>
</dbReference>
<dbReference type="CDD" id="cd00130">
    <property type="entry name" value="PAS"/>
    <property type="match status" value="1"/>
</dbReference>
<feature type="domain" description="Histidine kinase" evidence="13">
    <location>
        <begin position="430"/>
        <end position="646"/>
    </location>
</feature>
<evidence type="ECO:0000259" key="14">
    <source>
        <dbReference type="PROSITE" id="PS50110"/>
    </source>
</evidence>
<dbReference type="InterPro" id="IPR001789">
    <property type="entry name" value="Sig_transdc_resp-reg_receiver"/>
</dbReference>
<keyword evidence="7" id="KW-0418">Kinase</keyword>
<dbReference type="SMART" id="SM00091">
    <property type="entry name" value="PAS"/>
    <property type="match status" value="1"/>
</dbReference>
<evidence type="ECO:0000256" key="4">
    <source>
        <dbReference type="ARBA" id="ARBA00022553"/>
    </source>
</evidence>
<evidence type="ECO:0000259" key="16">
    <source>
        <dbReference type="PROSITE" id="PS50113"/>
    </source>
</evidence>
<keyword evidence="12" id="KW-1133">Transmembrane helix</keyword>
<keyword evidence="8" id="KW-0067">ATP-binding</keyword>
<dbReference type="Pfam" id="PF00672">
    <property type="entry name" value="HAMP"/>
    <property type="match status" value="1"/>
</dbReference>
<keyword evidence="12" id="KW-0472">Membrane</keyword>
<organism evidence="18">
    <name type="scientific">candidate division WOR-3 bacterium</name>
    <dbReference type="NCBI Taxonomy" id="2052148"/>
    <lineage>
        <taxon>Bacteria</taxon>
        <taxon>Bacteria division WOR-3</taxon>
    </lineage>
</organism>
<name>A0A7C6EAF3_UNCW3</name>
<dbReference type="PANTHER" id="PTHR43065">
    <property type="entry name" value="SENSOR HISTIDINE KINASE"/>
    <property type="match status" value="1"/>
</dbReference>
<dbReference type="InterPro" id="IPR000700">
    <property type="entry name" value="PAS-assoc_C"/>
</dbReference>
<feature type="coiled-coil region" evidence="11">
    <location>
        <begin position="369"/>
        <end position="414"/>
    </location>
</feature>
<dbReference type="InterPro" id="IPR001610">
    <property type="entry name" value="PAC"/>
</dbReference>
<dbReference type="PROSITE" id="PS50112">
    <property type="entry name" value="PAS"/>
    <property type="match status" value="1"/>
</dbReference>
<dbReference type="SMART" id="SM00086">
    <property type="entry name" value="PAC"/>
    <property type="match status" value="1"/>
</dbReference>
<evidence type="ECO:0000256" key="10">
    <source>
        <dbReference type="PROSITE-ProRule" id="PRU00169"/>
    </source>
</evidence>
<dbReference type="Pfam" id="PF00989">
    <property type="entry name" value="PAS"/>
    <property type="match status" value="1"/>
</dbReference>
<evidence type="ECO:0000256" key="3">
    <source>
        <dbReference type="ARBA" id="ARBA00012438"/>
    </source>
</evidence>
<evidence type="ECO:0000256" key="11">
    <source>
        <dbReference type="SAM" id="Coils"/>
    </source>
</evidence>
<dbReference type="InterPro" id="IPR005467">
    <property type="entry name" value="His_kinase_dom"/>
</dbReference>
<feature type="domain" description="PAC" evidence="16">
    <location>
        <begin position="333"/>
        <end position="385"/>
    </location>
</feature>
<accession>A0A7C6EAF3</accession>
<dbReference type="Gene3D" id="3.30.450.20">
    <property type="entry name" value="PAS domain"/>
    <property type="match status" value="1"/>
</dbReference>
<dbReference type="AlphaFoldDB" id="A0A7C6EAF3"/>
<dbReference type="InterPro" id="IPR004358">
    <property type="entry name" value="Sig_transdc_His_kin-like_C"/>
</dbReference>
<sequence length="813" mass="91198">MKRLLKAIQKASIRTKMIAVLTLLIFAISVFQSLYFPYRLQQRALKTIKDKAKCIATMTAYGIAPALFFQDNEGINTSLRIAQQNKDLVYIIVTDNANRAIASFAKESVLIDSSAIYRLSVPIQLNSQQIGKLSLGISLNELNQERTRNQMTCALVSFLIFALGLILVIGLSTLITKPLRQIVRTAKRIMQGDLTHRARIPNSDEIGHLAKAFNEMLDSLESSYQELQKLNQNLEALAVERTRALEEKVLELNRTTQRLSESEAKYRVIFENSHIAIYITTYNGEIVNCNDAFLDLFGYSREEITNLNAIGLYSDPQDRIRFQQVIEKTGYVKDFELKLKKKDGSLLDCLLTAQVRYDQEGRVVGYHGIIFDITKLRRMERELRELNEKLEQKVKERTQQLKQTYEQLRLAQEQVYQAQKMESIGILAGGIAHDFNNLLATIIGNVSLAKMMIRPEDKIFSILTRAENTCLRAKDLTQQLLTFSRGGEPIKKIISINKIIQDSANIALKGSKVGCEFRLPENIWPIEADEGQMMQVFNNLFINAREAMLEGGTIKVQAENLNLARDNELQLPEGTYVKITIQDQGFGIAEENLPKIFDPFFTTKPTGTGLGLTIVYSIIKRHKGLIKITSKLGVGTTCQVYLPASHKEILVHRSKMESSEEAFKANLIPIKTNQRILVMDDEEDVQATIKAILTHLGFAVDCAPNGEETINLYKQAKATGRGFSAVIMDLTIKGGMGGKETIGELIKIDPQVKAIVSSGYADDPILTDFKKYGFCASISKPFRVEEIAKVLNSVLSAKADSSISVSPPMRSVY</sequence>
<dbReference type="SUPFAM" id="SSF52172">
    <property type="entry name" value="CheY-like"/>
    <property type="match status" value="1"/>
</dbReference>
<dbReference type="SUPFAM" id="SSF55874">
    <property type="entry name" value="ATPase domain of HSP90 chaperone/DNA topoisomerase II/histidine kinase"/>
    <property type="match status" value="1"/>
</dbReference>
<dbReference type="PROSITE" id="PS50109">
    <property type="entry name" value="HIS_KIN"/>
    <property type="match status" value="1"/>
</dbReference>
<dbReference type="SUPFAM" id="SSF158472">
    <property type="entry name" value="HAMP domain-like"/>
    <property type="match status" value="1"/>
</dbReference>
<proteinExistence type="predicted"/>
<dbReference type="SMART" id="SM00387">
    <property type="entry name" value="HATPase_c"/>
    <property type="match status" value="1"/>
</dbReference>
<dbReference type="InterPro" id="IPR013767">
    <property type="entry name" value="PAS_fold"/>
</dbReference>
<keyword evidence="4 10" id="KW-0597">Phosphoprotein</keyword>
<dbReference type="GO" id="GO:0005524">
    <property type="term" value="F:ATP binding"/>
    <property type="evidence" value="ECO:0007669"/>
    <property type="project" value="UniProtKB-KW"/>
</dbReference>
<dbReference type="PROSITE" id="PS50885">
    <property type="entry name" value="HAMP"/>
    <property type="match status" value="1"/>
</dbReference>
<keyword evidence="6" id="KW-0547">Nucleotide-binding</keyword>